<dbReference type="Pfam" id="PF20773">
    <property type="entry name" value="InhA-like_MAM"/>
    <property type="match status" value="1"/>
</dbReference>
<dbReference type="PANTHER" id="PTHR43283">
    <property type="entry name" value="BETA-LACTAMASE-RELATED"/>
    <property type="match status" value="1"/>
</dbReference>
<comment type="caution">
    <text evidence="5">The sequence shown here is derived from an EMBL/GenBank/DDBJ whole genome shotgun (WGS) entry which is preliminary data.</text>
</comment>
<dbReference type="InterPro" id="IPR012338">
    <property type="entry name" value="Beta-lactam/transpept-like"/>
</dbReference>
<proteinExistence type="predicted"/>
<dbReference type="PANTHER" id="PTHR43283:SF11">
    <property type="entry name" value="BETA-LACTAMASE-RELATED DOMAIN-CONTAINING PROTEIN"/>
    <property type="match status" value="1"/>
</dbReference>
<evidence type="ECO:0000256" key="1">
    <source>
        <dbReference type="ARBA" id="ARBA00022801"/>
    </source>
</evidence>
<dbReference type="InterPro" id="IPR001466">
    <property type="entry name" value="Beta-lactam-related"/>
</dbReference>
<dbReference type="SUPFAM" id="SSF56601">
    <property type="entry name" value="beta-lactamase/transpeptidase-like"/>
    <property type="match status" value="1"/>
</dbReference>
<protein>
    <submittedName>
        <fullName evidence="5">Serine hydrolase</fullName>
    </submittedName>
</protein>
<dbReference type="Pfam" id="PF00144">
    <property type="entry name" value="Beta-lactamase"/>
    <property type="match status" value="1"/>
</dbReference>
<keyword evidence="1 5" id="KW-0378">Hydrolase</keyword>
<gene>
    <name evidence="5" type="ORF">ACFQRG_07710</name>
</gene>
<dbReference type="EMBL" id="JBHTCO010000005">
    <property type="protein sequence ID" value="MFC7392873.1"/>
    <property type="molecule type" value="Genomic_DNA"/>
</dbReference>
<feature type="signal peptide" evidence="3">
    <location>
        <begin position="1"/>
        <end position="22"/>
    </location>
</feature>
<dbReference type="InterPro" id="IPR050789">
    <property type="entry name" value="Diverse_Enzym_Activities"/>
</dbReference>
<name>A0ABW2PZR7_9BACL</name>
<evidence type="ECO:0000313" key="5">
    <source>
        <dbReference type="EMBL" id="MFC7392873.1"/>
    </source>
</evidence>
<keyword evidence="6" id="KW-1185">Reference proteome</keyword>
<dbReference type="RefSeq" id="WP_380965281.1">
    <property type="nucleotide sequence ID" value="NZ_JBHTCO010000005.1"/>
</dbReference>
<feature type="region of interest" description="Disordered" evidence="2">
    <location>
        <begin position="47"/>
        <end position="77"/>
    </location>
</feature>
<dbReference type="GO" id="GO:0016787">
    <property type="term" value="F:hydrolase activity"/>
    <property type="evidence" value="ECO:0007669"/>
    <property type="project" value="UniProtKB-KW"/>
</dbReference>
<sequence>MKKIANVVLVSSFVSGSWLCLAGYPAGAKGAPPPQPTIEQTPKTSIAIPSKNDSAKSWDHPGPSSPVLHPGSPRAAGMRQEPLRMMDDKIKQAINEKVMPGAVVLIARRGTIVKEQAYGYAAEYKDDKFTPMKDPVKMTKNTIFDLASISKLFTTIAAMQLYEQGKFKLDDPVAKYIPEFAKNGKENVTIRQLMTHTSGFRPDPETPLYNIKGSREDRLRYVLEHPLENPPGTAYTYSDLNMMTLDVLIERLSGERLDQYVKEHITGPLNMKDTMYNPPASLKPRIAATEYQPWTGRGLVWGQVHDENAWALDGVSGHAGVFSTANDLATFSQMLLNGGRYKGKQILKLSTVHLMETNQLPQFPDDSHGLGWELQQGWYMDALTEPTTMGHTGYTGTSIVVSPNNKTIAILLTNRVHPTRNTVSTNGIRRTVARLTADAIPVAIPKGGSAWFSGYGDNLDRSMQATLPKGQKKTLTFRTWYLTENEHDYGVVEWSSDGKEWSTAGAKMTGSNQDWNKVSIELPANANYVRFNYHTDDSVNGRGWYVLDPKVSDMHGKTHELHFDKTDWQKRRD</sequence>
<evidence type="ECO:0000256" key="3">
    <source>
        <dbReference type="SAM" id="SignalP"/>
    </source>
</evidence>
<dbReference type="Proteomes" id="UP001596505">
    <property type="component" value="Unassembled WGS sequence"/>
</dbReference>
<accession>A0ABW2PZR7</accession>
<evidence type="ECO:0000259" key="4">
    <source>
        <dbReference type="Pfam" id="PF00144"/>
    </source>
</evidence>
<evidence type="ECO:0000313" key="6">
    <source>
        <dbReference type="Proteomes" id="UP001596505"/>
    </source>
</evidence>
<reference evidence="6" key="1">
    <citation type="journal article" date="2019" name="Int. J. Syst. Evol. Microbiol.">
        <title>The Global Catalogue of Microorganisms (GCM) 10K type strain sequencing project: providing services to taxonomists for standard genome sequencing and annotation.</title>
        <authorList>
            <consortium name="The Broad Institute Genomics Platform"/>
            <consortium name="The Broad Institute Genome Sequencing Center for Infectious Disease"/>
            <person name="Wu L."/>
            <person name="Ma J."/>
        </authorList>
    </citation>
    <scope>NUCLEOTIDE SEQUENCE [LARGE SCALE GENOMIC DNA]</scope>
    <source>
        <strain evidence="6">CGMCC 1.16305</strain>
    </source>
</reference>
<feature type="domain" description="Beta-lactamase-related" evidence="4">
    <location>
        <begin position="87"/>
        <end position="425"/>
    </location>
</feature>
<feature type="chain" id="PRO_5045182095" evidence="3">
    <location>
        <begin position="23"/>
        <end position="573"/>
    </location>
</feature>
<keyword evidence="3" id="KW-0732">Signal</keyword>
<evidence type="ECO:0000256" key="2">
    <source>
        <dbReference type="SAM" id="MobiDB-lite"/>
    </source>
</evidence>
<dbReference type="Gene3D" id="3.40.710.10">
    <property type="entry name" value="DD-peptidase/beta-lactamase superfamily"/>
    <property type="match status" value="1"/>
</dbReference>
<organism evidence="5 6">
    <name type="scientific">Scopulibacillus cellulosilyticus</name>
    <dbReference type="NCBI Taxonomy" id="2665665"/>
    <lineage>
        <taxon>Bacteria</taxon>
        <taxon>Bacillati</taxon>
        <taxon>Bacillota</taxon>
        <taxon>Bacilli</taxon>
        <taxon>Bacillales</taxon>
        <taxon>Sporolactobacillaceae</taxon>
        <taxon>Scopulibacillus</taxon>
    </lineage>
</organism>